<evidence type="ECO:0000313" key="2">
    <source>
        <dbReference type="EMBL" id="RMI43860.1"/>
    </source>
</evidence>
<keyword evidence="3" id="KW-1185">Reference proteome</keyword>
<gene>
    <name evidence="2" type="ORF">EBN88_06275</name>
</gene>
<feature type="transmembrane region" description="Helical" evidence="1">
    <location>
        <begin position="72"/>
        <end position="90"/>
    </location>
</feature>
<sequence>MSGYGQQQPAAYNQGPYTPPPAAPLAPALPQQIHIAGIVGSALAALGSILAWASGEAEGVSGSTKGLEGDGLWTLLLSIVAIGLFAAGMATKKVVLSAAAAAPALIVLVFGFLNFLDPERVVRAEAEGEGIPSEMMDEFLNSIEISAGFGIYLVLLGALGGLAAGAFAATKLKK</sequence>
<dbReference type="Proteomes" id="UP000278673">
    <property type="component" value="Unassembled WGS sequence"/>
</dbReference>
<dbReference type="EMBL" id="RFFJ01000020">
    <property type="protein sequence ID" value="RMI43860.1"/>
    <property type="molecule type" value="Genomic_DNA"/>
</dbReference>
<dbReference type="AlphaFoldDB" id="A0A3M2M469"/>
<comment type="caution">
    <text evidence="2">The sequence shown here is derived from an EMBL/GenBank/DDBJ whole genome shotgun (WGS) entry which is preliminary data.</text>
</comment>
<keyword evidence="1" id="KW-0472">Membrane</keyword>
<keyword evidence="1" id="KW-1133">Transmembrane helix</keyword>
<keyword evidence="1" id="KW-0812">Transmembrane</keyword>
<feature type="transmembrane region" description="Helical" evidence="1">
    <location>
        <begin position="145"/>
        <end position="169"/>
    </location>
</feature>
<accession>A0A3M2M469</accession>
<reference evidence="2 3" key="1">
    <citation type="submission" date="2018-10" db="EMBL/GenBank/DDBJ databases">
        <title>Isolation, diversity and antifungal activity of actinobacteria from wheat.</title>
        <authorList>
            <person name="Han C."/>
        </authorList>
    </citation>
    <scope>NUCLEOTIDE SEQUENCE [LARGE SCALE GENOMIC DNA]</scope>
    <source>
        <strain evidence="2 3">NEAU-YY642</strain>
    </source>
</reference>
<proteinExistence type="predicted"/>
<protein>
    <submittedName>
        <fullName evidence="2">Uncharacterized protein</fullName>
    </submittedName>
</protein>
<evidence type="ECO:0000313" key="3">
    <source>
        <dbReference type="Proteomes" id="UP000278673"/>
    </source>
</evidence>
<name>A0A3M2M469_9ACTN</name>
<dbReference type="RefSeq" id="WP_122182803.1">
    <property type="nucleotide sequence ID" value="NZ_RFFJ01000020.1"/>
</dbReference>
<feature type="transmembrane region" description="Helical" evidence="1">
    <location>
        <begin position="95"/>
        <end position="116"/>
    </location>
</feature>
<feature type="transmembrane region" description="Helical" evidence="1">
    <location>
        <begin position="33"/>
        <end position="52"/>
    </location>
</feature>
<organism evidence="2 3">
    <name type="scientific">Streptomyces triticirhizae</name>
    <dbReference type="NCBI Taxonomy" id="2483353"/>
    <lineage>
        <taxon>Bacteria</taxon>
        <taxon>Bacillati</taxon>
        <taxon>Actinomycetota</taxon>
        <taxon>Actinomycetes</taxon>
        <taxon>Kitasatosporales</taxon>
        <taxon>Streptomycetaceae</taxon>
        <taxon>Streptomyces</taxon>
    </lineage>
</organism>
<evidence type="ECO:0000256" key="1">
    <source>
        <dbReference type="SAM" id="Phobius"/>
    </source>
</evidence>